<dbReference type="SMART" id="SM00849">
    <property type="entry name" value="Lactamase_B"/>
    <property type="match status" value="1"/>
</dbReference>
<dbReference type="SUPFAM" id="SSF56281">
    <property type="entry name" value="Metallo-hydrolase/oxidoreductase"/>
    <property type="match status" value="1"/>
</dbReference>
<dbReference type="Pfam" id="PF10996">
    <property type="entry name" value="Beta-Casp"/>
    <property type="match status" value="1"/>
</dbReference>
<dbReference type="Gene3D" id="3.60.15.10">
    <property type="entry name" value="Ribonuclease Z/Hydroxyacylglutathione hydrolase-like"/>
    <property type="match status" value="1"/>
</dbReference>
<dbReference type="Pfam" id="PF07521">
    <property type="entry name" value="RMMBL"/>
    <property type="match status" value="1"/>
</dbReference>
<dbReference type="Gene3D" id="3.40.50.10890">
    <property type="match status" value="1"/>
</dbReference>
<evidence type="ECO:0000313" key="5">
    <source>
        <dbReference type="Proteomes" id="UP001422074"/>
    </source>
</evidence>
<accession>A0ABU9WZ67</accession>
<evidence type="ECO:0000259" key="2">
    <source>
        <dbReference type="SMART" id="SM00849"/>
    </source>
</evidence>
<dbReference type="CDD" id="cd16295">
    <property type="entry name" value="TTHA0252-CPSF-like_MBL-fold"/>
    <property type="match status" value="1"/>
</dbReference>
<feature type="domain" description="Beta-Casp" evidence="3">
    <location>
        <begin position="258"/>
        <end position="377"/>
    </location>
</feature>
<dbReference type="InterPro" id="IPR050698">
    <property type="entry name" value="MBL"/>
</dbReference>
<keyword evidence="5" id="KW-1185">Reference proteome</keyword>
<proteinExistence type="predicted"/>
<dbReference type="Proteomes" id="UP001422074">
    <property type="component" value="Unassembled WGS sequence"/>
</dbReference>
<sequence>MTHDGGTHLGFFGATDSVTGSRFLLEHGGRRILVDCGLFQGYKKLRERNRAPLPVPPASIDAVVLTHAHLDHSGYVPALVKQGFHGPVHATAGTAELCSLLLPDSGHLQEEEAETARVRGSSRHASPQALYTAKDAVDSLERFRPAPFRVPFPLGGGIEAQFIPAGHILGAAQVHITVDAGTPGTRSLHFTGDLGRQDDPLMNPPDPLMPSDVLVTESTYGDRAHPKEDPGEALGEVVRRVARRNGVVVIASFAVGRAETLLLHLARLRRRNQIPDIPIYLNSPMAVDATGIYRSHQGEHRIGEREFHEMYALPTLVRDPDESRLLNLRGGPMVIISASGMLTGGRVLHHIEAYGSDRRNAIVLSGYQAGGTRGASLLDGATSLRIYGADVPIRAEVVSLDNLSAHADGDEILRWMGACPERPAMVYVVHGESGASDTLRRRIQNELGWRARVPEHLERVDVRRPR</sequence>
<feature type="domain" description="Metallo-beta-lactamase" evidence="2">
    <location>
        <begin position="19"/>
        <end position="253"/>
    </location>
</feature>
<gene>
    <name evidence="4" type="ORF">ABCQ75_08080</name>
</gene>
<dbReference type="InterPro" id="IPR001279">
    <property type="entry name" value="Metallo-B-lactamas"/>
</dbReference>
<evidence type="ECO:0000313" key="4">
    <source>
        <dbReference type="EMBL" id="MEN2744498.1"/>
    </source>
</evidence>
<dbReference type="GO" id="GO:0016787">
    <property type="term" value="F:hydrolase activity"/>
    <property type="evidence" value="ECO:0007669"/>
    <property type="project" value="UniProtKB-KW"/>
</dbReference>
<protein>
    <submittedName>
        <fullName evidence="4">MBL fold metallo-hydrolase</fullName>
        <ecNumber evidence="4">3.-.-.-</ecNumber>
    </submittedName>
</protein>
<dbReference type="InterPro" id="IPR022712">
    <property type="entry name" value="Beta_Casp"/>
</dbReference>
<dbReference type="Pfam" id="PF00753">
    <property type="entry name" value="Lactamase_B"/>
    <property type="match status" value="1"/>
</dbReference>
<keyword evidence="1 4" id="KW-0378">Hydrolase</keyword>
<name>A0ABU9WZ67_9MICC</name>
<dbReference type="PANTHER" id="PTHR11203">
    <property type="entry name" value="CLEAVAGE AND POLYADENYLATION SPECIFICITY FACTOR FAMILY MEMBER"/>
    <property type="match status" value="1"/>
</dbReference>
<evidence type="ECO:0000256" key="1">
    <source>
        <dbReference type="ARBA" id="ARBA00022801"/>
    </source>
</evidence>
<comment type="caution">
    <text evidence="4">The sequence shown here is derived from an EMBL/GenBank/DDBJ whole genome shotgun (WGS) entry which is preliminary data.</text>
</comment>
<evidence type="ECO:0000259" key="3">
    <source>
        <dbReference type="SMART" id="SM01027"/>
    </source>
</evidence>
<dbReference type="SMART" id="SM01027">
    <property type="entry name" value="Beta-Casp"/>
    <property type="match status" value="1"/>
</dbReference>
<organism evidence="4 5">
    <name type="scientific">Sinomonas halotolerans</name>
    <dbReference type="NCBI Taxonomy" id="1644133"/>
    <lineage>
        <taxon>Bacteria</taxon>
        <taxon>Bacillati</taxon>
        <taxon>Actinomycetota</taxon>
        <taxon>Actinomycetes</taxon>
        <taxon>Micrococcales</taxon>
        <taxon>Micrococcaceae</taxon>
        <taxon>Sinomonas</taxon>
    </lineage>
</organism>
<dbReference type="PANTHER" id="PTHR11203:SF37">
    <property type="entry name" value="INTEGRATOR COMPLEX SUBUNIT 11"/>
    <property type="match status" value="1"/>
</dbReference>
<dbReference type="EMBL" id="JBDFRB010000005">
    <property type="protein sequence ID" value="MEN2744498.1"/>
    <property type="molecule type" value="Genomic_DNA"/>
</dbReference>
<dbReference type="EC" id="3.-.-.-" evidence="4"/>
<dbReference type="RefSeq" id="WP_345884558.1">
    <property type="nucleotide sequence ID" value="NZ_JBDFRB010000005.1"/>
</dbReference>
<dbReference type="InterPro" id="IPR036866">
    <property type="entry name" value="RibonucZ/Hydroxyglut_hydro"/>
</dbReference>
<dbReference type="InterPro" id="IPR011108">
    <property type="entry name" value="RMMBL"/>
</dbReference>
<reference evidence="4 5" key="1">
    <citation type="submission" date="2024-05" db="EMBL/GenBank/DDBJ databases">
        <title>Sinomonas sp. nov., isolated from a waste landfill.</title>
        <authorList>
            <person name="Zhao Y."/>
        </authorList>
    </citation>
    <scope>NUCLEOTIDE SEQUENCE [LARGE SCALE GENOMIC DNA]</scope>
    <source>
        <strain evidence="4 5">CCTCC AB2014300</strain>
    </source>
</reference>